<keyword evidence="2" id="KW-1185">Reference proteome</keyword>
<dbReference type="Proteomes" id="UP000789920">
    <property type="component" value="Unassembled WGS sequence"/>
</dbReference>
<sequence>SKLKIEDNIFGTSSRNNDILSQPEVILISDTDNKPVLKSTSNSFIQYYEDFHISSSFESEYNSNNSLNDCISMNNLNNNDILENNLKNDDNDNDILENRLENKDSYEEYPKTSLTSIASIYKVSDWDSDDAKNTFGISNLQYAYGNPGTI</sequence>
<comment type="caution">
    <text evidence="1">The sequence shown here is derived from an EMBL/GenBank/DDBJ whole genome shotgun (WGS) entry which is preliminary data.</text>
</comment>
<dbReference type="EMBL" id="CAJVQC010046912">
    <property type="protein sequence ID" value="CAG8783818.1"/>
    <property type="molecule type" value="Genomic_DNA"/>
</dbReference>
<name>A0ACA9RAU3_9GLOM</name>
<protein>
    <submittedName>
        <fullName evidence="1">35669_t:CDS:1</fullName>
    </submittedName>
</protein>
<feature type="non-terminal residue" evidence="1">
    <location>
        <position position="1"/>
    </location>
</feature>
<evidence type="ECO:0000313" key="2">
    <source>
        <dbReference type="Proteomes" id="UP000789920"/>
    </source>
</evidence>
<gene>
    <name evidence="1" type="ORF">RPERSI_LOCUS17989</name>
</gene>
<reference evidence="1" key="1">
    <citation type="submission" date="2021-06" db="EMBL/GenBank/DDBJ databases">
        <authorList>
            <person name="Kallberg Y."/>
            <person name="Tangrot J."/>
            <person name="Rosling A."/>
        </authorList>
    </citation>
    <scope>NUCLEOTIDE SEQUENCE</scope>
    <source>
        <strain evidence="1">MA461A</strain>
    </source>
</reference>
<accession>A0ACA9RAU3</accession>
<evidence type="ECO:0000313" key="1">
    <source>
        <dbReference type="EMBL" id="CAG8783818.1"/>
    </source>
</evidence>
<organism evidence="1 2">
    <name type="scientific">Racocetra persica</name>
    <dbReference type="NCBI Taxonomy" id="160502"/>
    <lineage>
        <taxon>Eukaryota</taxon>
        <taxon>Fungi</taxon>
        <taxon>Fungi incertae sedis</taxon>
        <taxon>Mucoromycota</taxon>
        <taxon>Glomeromycotina</taxon>
        <taxon>Glomeromycetes</taxon>
        <taxon>Diversisporales</taxon>
        <taxon>Gigasporaceae</taxon>
        <taxon>Racocetra</taxon>
    </lineage>
</organism>
<proteinExistence type="predicted"/>